<sequence length="70" mass="8273">MFRLIKTNPNMLKPCGYNLFIVAKGFATRDEAIKARLEFRKNKKFEASKSKRGWNVHIQEYIPRAKKRTS</sequence>
<evidence type="ECO:0000313" key="2">
    <source>
        <dbReference type="Proteomes" id="UP000322454"/>
    </source>
</evidence>
<dbReference type="Proteomes" id="UP000322454">
    <property type="component" value="Unassembled WGS sequence"/>
</dbReference>
<protein>
    <submittedName>
        <fullName evidence="1">Uncharacterized protein</fullName>
    </submittedName>
</protein>
<gene>
    <name evidence="1" type="ORF">EVJ48_01555</name>
</gene>
<evidence type="ECO:0000313" key="1">
    <source>
        <dbReference type="EMBL" id="RZV40204.1"/>
    </source>
</evidence>
<organism evidence="1 2">
    <name type="scientific">Candidatus Acidulodesulfobacterium acidiphilum</name>
    <dbReference type="NCBI Taxonomy" id="2597224"/>
    <lineage>
        <taxon>Bacteria</taxon>
        <taxon>Deltaproteobacteria</taxon>
        <taxon>Candidatus Acidulodesulfobacterales</taxon>
        <taxon>Candidatus Acidulodesulfobacterium</taxon>
    </lineage>
</organism>
<name>A0A520XG93_9DELT</name>
<dbReference type="EMBL" id="SHMQ01000002">
    <property type="protein sequence ID" value="RZV40204.1"/>
    <property type="molecule type" value="Genomic_DNA"/>
</dbReference>
<comment type="caution">
    <text evidence="1">The sequence shown here is derived from an EMBL/GenBank/DDBJ whole genome shotgun (WGS) entry which is preliminary data.</text>
</comment>
<dbReference type="AlphaFoldDB" id="A0A520XG93"/>
<proteinExistence type="predicted"/>
<reference evidence="1 2" key="1">
    <citation type="submission" date="2019-01" db="EMBL/GenBank/DDBJ databases">
        <title>Insights into ecological role of a new deltaproteobacterial order Candidatus Sinidesulfobacterales (Sva0485) by metagenomics and metatranscriptomics.</title>
        <authorList>
            <person name="Tan S."/>
            <person name="Liu J."/>
            <person name="Fang Y."/>
            <person name="Hedlund B."/>
            <person name="Lian Z.-H."/>
            <person name="Huang L.-Y."/>
            <person name="Li J.-T."/>
            <person name="Huang L.-N."/>
            <person name="Li W.-J."/>
            <person name="Jiang H.-C."/>
            <person name="Dong H.-L."/>
            <person name="Shu W.-S."/>
        </authorList>
    </citation>
    <scope>NUCLEOTIDE SEQUENCE [LARGE SCALE GENOMIC DNA]</scope>
    <source>
        <strain evidence="1">AP4</strain>
    </source>
</reference>
<accession>A0A520XG93</accession>